<dbReference type="WBParaSite" id="SRAE_1000002400.1">
    <property type="protein sequence ID" value="SRAE_1000002400.1"/>
    <property type="gene ID" value="WBGene00256617"/>
</dbReference>
<reference evidence="2 3" key="1">
    <citation type="submission" date="2014-09" db="EMBL/GenBank/DDBJ databases">
        <authorList>
            <person name="Martin A.A."/>
        </authorList>
    </citation>
    <scope>NUCLEOTIDE SEQUENCE</scope>
    <source>
        <strain evidence="3">ED321</strain>
        <strain evidence="2">ED321 Heterogonic</strain>
    </source>
</reference>
<keyword evidence="1" id="KW-1133">Transmembrane helix</keyword>
<dbReference type="Proteomes" id="UP000035682">
    <property type="component" value="Unplaced"/>
</dbReference>
<feature type="transmembrane region" description="Helical" evidence="1">
    <location>
        <begin position="56"/>
        <end position="74"/>
    </location>
</feature>
<keyword evidence="3" id="KW-1185">Reference proteome</keyword>
<evidence type="ECO:0000313" key="2">
    <source>
        <dbReference type="EMBL" id="CEF61747.1"/>
    </source>
</evidence>
<accession>A0A090L0X6</accession>
<dbReference type="CTD" id="36374112"/>
<dbReference type="GeneID" id="36374112"/>
<keyword evidence="1" id="KW-0812">Transmembrane</keyword>
<reference evidence="4" key="2">
    <citation type="submission" date="2020-12" db="UniProtKB">
        <authorList>
            <consortium name="WormBaseParasite"/>
        </authorList>
    </citation>
    <scope>IDENTIFICATION</scope>
</reference>
<evidence type="ECO:0000313" key="5">
    <source>
        <dbReference type="WormBase" id="SRAE_1000002400"/>
    </source>
</evidence>
<proteinExistence type="predicted"/>
<name>A0A090L0X6_STRRB</name>
<evidence type="ECO:0000313" key="3">
    <source>
        <dbReference type="Proteomes" id="UP000035682"/>
    </source>
</evidence>
<sequence>MSKKLTKKLTKKKSKRPMIPPPIITITEAVSIQDNMSVSNISTSEAKKNNKKEKKLLNPGINYAFWSFLFTLYFKNI</sequence>
<organism evidence="2">
    <name type="scientific">Strongyloides ratti</name>
    <name type="common">Parasitic roundworm</name>
    <dbReference type="NCBI Taxonomy" id="34506"/>
    <lineage>
        <taxon>Eukaryota</taxon>
        <taxon>Metazoa</taxon>
        <taxon>Ecdysozoa</taxon>
        <taxon>Nematoda</taxon>
        <taxon>Chromadorea</taxon>
        <taxon>Rhabditida</taxon>
        <taxon>Tylenchina</taxon>
        <taxon>Panagrolaimomorpha</taxon>
        <taxon>Strongyloidoidea</taxon>
        <taxon>Strongyloididae</taxon>
        <taxon>Strongyloides</taxon>
    </lineage>
</organism>
<dbReference type="EMBL" id="LN609528">
    <property type="protein sequence ID" value="CEF61747.1"/>
    <property type="molecule type" value="Genomic_DNA"/>
</dbReference>
<dbReference type="WormBase" id="SRAE_1000002400">
    <property type="protein sequence ID" value="SRP02353"/>
    <property type="gene ID" value="WBGene00256617"/>
</dbReference>
<gene>
    <name evidence="2 4 5" type="ORF">SRAE_1000002400</name>
</gene>
<protein>
    <submittedName>
        <fullName evidence="2 4">Uncharacterized protein</fullName>
    </submittedName>
</protein>
<dbReference type="AlphaFoldDB" id="A0A090L0X6"/>
<evidence type="ECO:0000256" key="1">
    <source>
        <dbReference type="SAM" id="Phobius"/>
    </source>
</evidence>
<dbReference type="RefSeq" id="XP_024500949.1">
    <property type="nucleotide sequence ID" value="XM_024646809.1"/>
</dbReference>
<evidence type="ECO:0000313" key="4">
    <source>
        <dbReference type="WBParaSite" id="SRAE_1000002400.1"/>
    </source>
</evidence>
<keyword evidence="1" id="KW-0472">Membrane</keyword>